<feature type="non-terminal residue" evidence="1">
    <location>
        <position position="58"/>
    </location>
</feature>
<dbReference type="AlphaFoldDB" id="T0Y8C9"/>
<evidence type="ECO:0000313" key="1">
    <source>
        <dbReference type="EMBL" id="EQD31401.1"/>
    </source>
</evidence>
<gene>
    <name evidence="1" type="ORF">B1B_18155</name>
</gene>
<organism evidence="1">
    <name type="scientific">mine drainage metagenome</name>
    <dbReference type="NCBI Taxonomy" id="410659"/>
    <lineage>
        <taxon>unclassified sequences</taxon>
        <taxon>metagenomes</taxon>
        <taxon>ecological metagenomes</taxon>
    </lineage>
</organism>
<evidence type="ECO:0008006" key="2">
    <source>
        <dbReference type="Google" id="ProtNLM"/>
    </source>
</evidence>
<name>T0Y8C9_9ZZZZ</name>
<comment type="caution">
    <text evidence="1">The sequence shown here is derived from an EMBL/GenBank/DDBJ whole genome shotgun (WGS) entry which is preliminary data.</text>
</comment>
<protein>
    <recommendedName>
        <fullName evidence="2">Transposase</fullName>
    </recommendedName>
</protein>
<dbReference type="EMBL" id="AUZY01012144">
    <property type="protein sequence ID" value="EQD31401.1"/>
    <property type="molecule type" value="Genomic_DNA"/>
</dbReference>
<proteinExistence type="predicted"/>
<reference evidence="1" key="2">
    <citation type="journal article" date="2014" name="ISME J.">
        <title>Microbial stratification in low pH oxic and suboxic macroscopic growths along an acid mine drainage.</title>
        <authorList>
            <person name="Mendez-Garcia C."/>
            <person name="Mesa V."/>
            <person name="Sprenger R.R."/>
            <person name="Richter M."/>
            <person name="Diez M.S."/>
            <person name="Solano J."/>
            <person name="Bargiela R."/>
            <person name="Golyshina O.V."/>
            <person name="Manteca A."/>
            <person name="Ramos J.L."/>
            <person name="Gallego J.R."/>
            <person name="Llorente I."/>
            <person name="Martins Dos Santos V.A."/>
            <person name="Jensen O.N."/>
            <person name="Pelaez A.I."/>
            <person name="Sanchez J."/>
            <person name="Ferrer M."/>
        </authorList>
    </citation>
    <scope>NUCLEOTIDE SEQUENCE</scope>
</reference>
<sequence length="58" mass="6261">MARTARAALGGVIYHVLNRGNGRMRIFRKPGDYLAFANLLVAGQERAAAAVEVLAFCL</sequence>
<accession>T0Y8C9</accession>
<reference evidence="1" key="1">
    <citation type="submission" date="2013-08" db="EMBL/GenBank/DDBJ databases">
        <authorList>
            <person name="Mendez C."/>
            <person name="Richter M."/>
            <person name="Ferrer M."/>
            <person name="Sanchez J."/>
        </authorList>
    </citation>
    <scope>NUCLEOTIDE SEQUENCE</scope>
</reference>